<dbReference type="SMART" id="SM00382">
    <property type="entry name" value="AAA"/>
    <property type="match status" value="1"/>
</dbReference>
<dbReference type="InterPro" id="IPR025943">
    <property type="entry name" value="Sigma_54_int_dom_ATP-bd_2"/>
</dbReference>
<dbReference type="PANTHER" id="PTHR32071:SF113">
    <property type="entry name" value="ALGINATE BIOSYNTHESIS TRANSCRIPTIONAL REGULATORY PROTEIN ALGB"/>
    <property type="match status" value="1"/>
</dbReference>
<dbReference type="Pfam" id="PF00072">
    <property type="entry name" value="Response_reg"/>
    <property type="match status" value="1"/>
</dbReference>
<evidence type="ECO:0000256" key="5">
    <source>
        <dbReference type="ARBA" id="ARBA00023163"/>
    </source>
</evidence>
<feature type="modified residue" description="4-aspartylphosphate" evidence="6">
    <location>
        <position position="59"/>
    </location>
</feature>
<dbReference type="Gene3D" id="3.40.50.2300">
    <property type="match status" value="1"/>
</dbReference>
<dbReference type="PROSITE" id="PS00688">
    <property type="entry name" value="SIGMA54_INTERACT_3"/>
    <property type="match status" value="1"/>
</dbReference>
<dbReference type="InterPro" id="IPR027417">
    <property type="entry name" value="P-loop_NTPase"/>
</dbReference>
<dbReference type="PROSITE" id="PS50045">
    <property type="entry name" value="SIGMA54_INTERACT_4"/>
    <property type="match status" value="1"/>
</dbReference>
<feature type="domain" description="Response regulatory" evidence="9">
    <location>
        <begin position="10"/>
        <end position="124"/>
    </location>
</feature>
<evidence type="ECO:0000256" key="1">
    <source>
        <dbReference type="ARBA" id="ARBA00022741"/>
    </source>
</evidence>
<evidence type="ECO:0000256" key="3">
    <source>
        <dbReference type="ARBA" id="ARBA00023015"/>
    </source>
</evidence>
<evidence type="ECO:0000256" key="7">
    <source>
        <dbReference type="SAM" id="Coils"/>
    </source>
</evidence>
<feature type="coiled-coil region" evidence="7">
    <location>
        <begin position="119"/>
        <end position="146"/>
    </location>
</feature>
<protein>
    <submittedName>
        <fullName evidence="10">NtrC-family two-component system response regulator AlgB</fullName>
    </submittedName>
</protein>
<dbReference type="SUPFAM" id="SSF52540">
    <property type="entry name" value="P-loop containing nucleoside triphosphate hydrolases"/>
    <property type="match status" value="1"/>
</dbReference>
<dbReference type="GO" id="GO:0000160">
    <property type="term" value="P:phosphorelay signal transduction system"/>
    <property type="evidence" value="ECO:0007669"/>
    <property type="project" value="InterPro"/>
</dbReference>
<dbReference type="SUPFAM" id="SSF46689">
    <property type="entry name" value="Homeodomain-like"/>
    <property type="match status" value="1"/>
</dbReference>
<evidence type="ECO:0000259" key="8">
    <source>
        <dbReference type="PROSITE" id="PS50045"/>
    </source>
</evidence>
<dbReference type="InterPro" id="IPR011006">
    <property type="entry name" value="CheY-like_superfamily"/>
</dbReference>
<comment type="caution">
    <text evidence="10">The sequence shown here is derived from an EMBL/GenBank/DDBJ whole genome shotgun (WGS) entry which is preliminary data.</text>
</comment>
<dbReference type="AlphaFoldDB" id="A0A7W8FZ15"/>
<keyword evidence="4" id="KW-0238">DNA-binding</keyword>
<sequence length="451" mass="48842">MSKDTPPPARILLVDDESAILRTFRYCLEDAGHRVATAQNSALALEALQHDVFDVCFLDLGLGSESGLDLLPKIKAAAPWTRVVVATAQASIDVAVESMRAGASDYLVKPCSPEQLRFAANKQIEARRLEARVEALESERSAHSNAELTSGSPAMAHVLDEARRVADTDASVLILGESGTGKGVTARAIHAWSLRNARNFVTVNCPSLSADLLESELFGHAKGAFTGATESTQGRVAQADGGTLFLDEIGDFPLALQPKLLRFVQDKEYERVGDASTRKADVRIVAATNRDLDAMVAAGTFRQDLLYRLNVISLKLPALRERGEDIMVLAEKVLLEFALAYRRPARRFDAAAQQAIRGYGWPGNIRELRNVIERAVILSSTEDVGVHCLSIAQDTQPQAGSVRVGANVSLEELERAHIVAVMAATPTLDMAANTLGIDASTLYRKRKQYGL</sequence>
<dbReference type="PROSITE" id="PS50110">
    <property type="entry name" value="RESPONSE_REGULATORY"/>
    <property type="match status" value="1"/>
</dbReference>
<name>A0A7W8FZ15_9GAMM</name>
<evidence type="ECO:0000256" key="2">
    <source>
        <dbReference type="ARBA" id="ARBA00022840"/>
    </source>
</evidence>
<feature type="domain" description="Sigma-54 factor interaction" evidence="8">
    <location>
        <begin position="148"/>
        <end position="377"/>
    </location>
</feature>
<dbReference type="InterPro" id="IPR058031">
    <property type="entry name" value="AAA_lid_NorR"/>
</dbReference>
<evidence type="ECO:0000313" key="11">
    <source>
        <dbReference type="Proteomes" id="UP000521199"/>
    </source>
</evidence>
<dbReference type="InterPro" id="IPR009057">
    <property type="entry name" value="Homeodomain-like_sf"/>
</dbReference>
<organism evidence="10 11">
    <name type="scientific">Chiayiivirga flava</name>
    <dbReference type="NCBI Taxonomy" id="659595"/>
    <lineage>
        <taxon>Bacteria</taxon>
        <taxon>Pseudomonadati</taxon>
        <taxon>Pseudomonadota</taxon>
        <taxon>Gammaproteobacteria</taxon>
        <taxon>Lysobacterales</taxon>
        <taxon>Lysobacteraceae</taxon>
        <taxon>Chiayiivirga</taxon>
    </lineage>
</organism>
<dbReference type="Pfam" id="PF02954">
    <property type="entry name" value="HTH_8"/>
    <property type="match status" value="1"/>
</dbReference>
<keyword evidence="7" id="KW-0175">Coiled coil</keyword>
<keyword evidence="11" id="KW-1185">Reference proteome</keyword>
<dbReference type="RefSeq" id="WP_183960247.1">
    <property type="nucleotide sequence ID" value="NZ_JACHHP010000002.1"/>
</dbReference>
<keyword evidence="2" id="KW-0067">ATP-binding</keyword>
<dbReference type="InterPro" id="IPR025944">
    <property type="entry name" value="Sigma_54_int_dom_CS"/>
</dbReference>
<dbReference type="SMART" id="SM00448">
    <property type="entry name" value="REC"/>
    <property type="match status" value="1"/>
</dbReference>
<dbReference type="Proteomes" id="UP000521199">
    <property type="component" value="Unassembled WGS sequence"/>
</dbReference>
<dbReference type="GO" id="GO:0006355">
    <property type="term" value="P:regulation of DNA-templated transcription"/>
    <property type="evidence" value="ECO:0007669"/>
    <property type="project" value="InterPro"/>
</dbReference>
<dbReference type="Gene3D" id="1.10.8.60">
    <property type="match status" value="1"/>
</dbReference>
<keyword evidence="6" id="KW-0597">Phosphoprotein</keyword>
<dbReference type="InterPro" id="IPR002078">
    <property type="entry name" value="Sigma_54_int"/>
</dbReference>
<dbReference type="InterPro" id="IPR001789">
    <property type="entry name" value="Sig_transdc_resp-reg_receiver"/>
</dbReference>
<dbReference type="Gene3D" id="3.40.50.300">
    <property type="entry name" value="P-loop containing nucleotide triphosphate hydrolases"/>
    <property type="match status" value="1"/>
</dbReference>
<dbReference type="GO" id="GO:0043565">
    <property type="term" value="F:sequence-specific DNA binding"/>
    <property type="evidence" value="ECO:0007669"/>
    <property type="project" value="InterPro"/>
</dbReference>
<accession>A0A7W8FZ15</accession>
<evidence type="ECO:0000256" key="6">
    <source>
        <dbReference type="PROSITE-ProRule" id="PRU00169"/>
    </source>
</evidence>
<evidence type="ECO:0000256" key="4">
    <source>
        <dbReference type="ARBA" id="ARBA00023125"/>
    </source>
</evidence>
<evidence type="ECO:0000259" key="9">
    <source>
        <dbReference type="PROSITE" id="PS50110"/>
    </source>
</evidence>
<proteinExistence type="predicted"/>
<dbReference type="InterPro" id="IPR002197">
    <property type="entry name" value="HTH_Fis"/>
</dbReference>
<gene>
    <name evidence="10" type="ORF">HNQ52_001240</name>
</gene>
<dbReference type="Pfam" id="PF00158">
    <property type="entry name" value="Sigma54_activat"/>
    <property type="match status" value="1"/>
</dbReference>
<dbReference type="Pfam" id="PF25601">
    <property type="entry name" value="AAA_lid_14"/>
    <property type="match status" value="1"/>
</dbReference>
<dbReference type="FunFam" id="3.40.50.300:FF:000006">
    <property type="entry name" value="DNA-binding transcriptional regulator NtrC"/>
    <property type="match status" value="1"/>
</dbReference>
<dbReference type="GO" id="GO:0005524">
    <property type="term" value="F:ATP binding"/>
    <property type="evidence" value="ECO:0007669"/>
    <property type="project" value="UniProtKB-KW"/>
</dbReference>
<dbReference type="PROSITE" id="PS00676">
    <property type="entry name" value="SIGMA54_INTERACT_2"/>
    <property type="match status" value="1"/>
</dbReference>
<dbReference type="CDD" id="cd00009">
    <property type="entry name" value="AAA"/>
    <property type="match status" value="1"/>
</dbReference>
<keyword evidence="3" id="KW-0805">Transcription regulation</keyword>
<dbReference type="Gene3D" id="1.10.10.60">
    <property type="entry name" value="Homeodomain-like"/>
    <property type="match status" value="1"/>
</dbReference>
<keyword evidence="5" id="KW-0804">Transcription</keyword>
<keyword evidence="1" id="KW-0547">Nucleotide-binding</keyword>
<dbReference type="EMBL" id="JACHHP010000002">
    <property type="protein sequence ID" value="MBB5207711.1"/>
    <property type="molecule type" value="Genomic_DNA"/>
</dbReference>
<dbReference type="PANTHER" id="PTHR32071">
    <property type="entry name" value="TRANSCRIPTIONAL REGULATORY PROTEIN"/>
    <property type="match status" value="1"/>
</dbReference>
<reference evidence="10 11" key="1">
    <citation type="submission" date="2020-08" db="EMBL/GenBank/DDBJ databases">
        <title>Genomic Encyclopedia of Type Strains, Phase IV (KMG-IV): sequencing the most valuable type-strain genomes for metagenomic binning, comparative biology and taxonomic classification.</title>
        <authorList>
            <person name="Goeker M."/>
        </authorList>
    </citation>
    <scope>NUCLEOTIDE SEQUENCE [LARGE SCALE GENOMIC DNA]</scope>
    <source>
        <strain evidence="10 11">DSM 24163</strain>
    </source>
</reference>
<dbReference type="SUPFAM" id="SSF52172">
    <property type="entry name" value="CheY-like"/>
    <property type="match status" value="1"/>
</dbReference>
<evidence type="ECO:0000313" key="10">
    <source>
        <dbReference type="EMBL" id="MBB5207711.1"/>
    </source>
</evidence>
<dbReference type="InterPro" id="IPR003593">
    <property type="entry name" value="AAA+_ATPase"/>
</dbReference>